<dbReference type="AlphaFoldDB" id="S8DZN3"/>
<sequence length="126" mass="14125">MVFPPESEASSPTFDPGAQPIIPLPTRIAKPNGEVGRPGRGGYRLTEALGWDVTQYEMILAKVVTVAAQHLVSKPHDILSRQPKDEVQKVCDEVVKSYPFLSQYEALWPVRDMLFVHLKNKSQRAK</sequence>
<dbReference type="STRING" id="743788.S8DZN3"/>
<gene>
    <name evidence="2" type="ORF">FOMPIDRAFT_94859</name>
</gene>
<organism evidence="2 3">
    <name type="scientific">Fomitopsis schrenkii</name>
    <name type="common">Brown rot fungus</name>
    <dbReference type="NCBI Taxonomy" id="2126942"/>
    <lineage>
        <taxon>Eukaryota</taxon>
        <taxon>Fungi</taxon>
        <taxon>Dikarya</taxon>
        <taxon>Basidiomycota</taxon>
        <taxon>Agaricomycotina</taxon>
        <taxon>Agaricomycetes</taxon>
        <taxon>Polyporales</taxon>
        <taxon>Fomitopsis</taxon>
    </lineage>
</organism>
<keyword evidence="3" id="KW-1185">Reference proteome</keyword>
<evidence type="ECO:0000313" key="3">
    <source>
        <dbReference type="Proteomes" id="UP000015241"/>
    </source>
</evidence>
<dbReference type="Proteomes" id="UP000015241">
    <property type="component" value="Unassembled WGS sequence"/>
</dbReference>
<dbReference type="OrthoDB" id="2804180at2759"/>
<dbReference type="HOGENOM" id="CLU_1981640_0_0_1"/>
<reference evidence="2 3" key="1">
    <citation type="journal article" date="2012" name="Science">
        <title>The Paleozoic origin of enzymatic lignin decomposition reconstructed from 31 fungal genomes.</title>
        <authorList>
            <person name="Floudas D."/>
            <person name="Binder M."/>
            <person name="Riley R."/>
            <person name="Barry K."/>
            <person name="Blanchette R.A."/>
            <person name="Henrissat B."/>
            <person name="Martinez A.T."/>
            <person name="Otillar R."/>
            <person name="Spatafora J.W."/>
            <person name="Yadav J.S."/>
            <person name="Aerts A."/>
            <person name="Benoit I."/>
            <person name="Boyd A."/>
            <person name="Carlson A."/>
            <person name="Copeland A."/>
            <person name="Coutinho P.M."/>
            <person name="de Vries R.P."/>
            <person name="Ferreira P."/>
            <person name="Findley K."/>
            <person name="Foster B."/>
            <person name="Gaskell J."/>
            <person name="Glotzer D."/>
            <person name="Gorecki P."/>
            <person name="Heitman J."/>
            <person name="Hesse C."/>
            <person name="Hori C."/>
            <person name="Igarashi K."/>
            <person name="Jurgens J.A."/>
            <person name="Kallen N."/>
            <person name="Kersten P."/>
            <person name="Kohler A."/>
            <person name="Kuees U."/>
            <person name="Kumar T.K.A."/>
            <person name="Kuo A."/>
            <person name="LaButti K."/>
            <person name="Larrondo L.F."/>
            <person name="Lindquist E."/>
            <person name="Ling A."/>
            <person name="Lombard V."/>
            <person name="Lucas S."/>
            <person name="Lundell T."/>
            <person name="Martin R."/>
            <person name="McLaughlin D.J."/>
            <person name="Morgenstern I."/>
            <person name="Morin E."/>
            <person name="Murat C."/>
            <person name="Nagy L.G."/>
            <person name="Nolan M."/>
            <person name="Ohm R.A."/>
            <person name="Patyshakuliyeva A."/>
            <person name="Rokas A."/>
            <person name="Ruiz-Duenas F.J."/>
            <person name="Sabat G."/>
            <person name="Salamov A."/>
            <person name="Samejima M."/>
            <person name="Schmutz J."/>
            <person name="Slot J.C."/>
            <person name="St John F."/>
            <person name="Stenlid J."/>
            <person name="Sun H."/>
            <person name="Sun S."/>
            <person name="Syed K."/>
            <person name="Tsang A."/>
            <person name="Wiebenga A."/>
            <person name="Young D."/>
            <person name="Pisabarro A."/>
            <person name="Eastwood D.C."/>
            <person name="Martin F."/>
            <person name="Cullen D."/>
            <person name="Grigoriev I.V."/>
            <person name="Hibbett D.S."/>
        </authorList>
    </citation>
    <scope>NUCLEOTIDE SEQUENCE</scope>
    <source>
        <strain evidence="3">FP-58527</strain>
    </source>
</reference>
<proteinExistence type="predicted"/>
<evidence type="ECO:0000256" key="1">
    <source>
        <dbReference type="SAM" id="MobiDB-lite"/>
    </source>
</evidence>
<dbReference type="InParanoid" id="S8DZN3"/>
<accession>S8DZN3</accession>
<name>S8DZN3_FOMSC</name>
<protein>
    <submittedName>
        <fullName evidence="2">Uncharacterized protein</fullName>
    </submittedName>
</protein>
<evidence type="ECO:0000313" key="2">
    <source>
        <dbReference type="EMBL" id="EPS96583.1"/>
    </source>
</evidence>
<dbReference type="EMBL" id="KE504187">
    <property type="protein sequence ID" value="EPS96583.1"/>
    <property type="molecule type" value="Genomic_DNA"/>
</dbReference>
<feature type="region of interest" description="Disordered" evidence="1">
    <location>
        <begin position="1"/>
        <end position="41"/>
    </location>
</feature>
<dbReference type="eggNOG" id="ENOG502SW2P">
    <property type="taxonomic scope" value="Eukaryota"/>
</dbReference>